<evidence type="ECO:0000256" key="1">
    <source>
        <dbReference type="SAM" id="MobiDB-lite"/>
    </source>
</evidence>
<protein>
    <submittedName>
        <fullName evidence="2">Uncharacterized protein</fullName>
    </submittedName>
</protein>
<accession>A0A382IB81</accession>
<sequence length="92" mass="10878">MGRGINPKYNKLDREKIKKRRGSTPRVVDMNYGPLRKNLTLTRLYEIWNAKDKQTQDESGDRLGVLTTGVRDEEYQYFIITIRKKNGLEEFL</sequence>
<reference evidence="2" key="1">
    <citation type="submission" date="2018-05" db="EMBL/GenBank/DDBJ databases">
        <authorList>
            <person name="Lanie J.A."/>
            <person name="Ng W.-L."/>
            <person name="Kazmierczak K.M."/>
            <person name="Andrzejewski T.M."/>
            <person name="Davidsen T.M."/>
            <person name="Wayne K.J."/>
            <person name="Tettelin H."/>
            <person name="Glass J.I."/>
            <person name="Rusch D."/>
            <person name="Podicherti R."/>
            <person name="Tsui H.-C.T."/>
            <person name="Winkler M.E."/>
        </authorList>
    </citation>
    <scope>NUCLEOTIDE SEQUENCE</scope>
</reference>
<organism evidence="2">
    <name type="scientific">marine metagenome</name>
    <dbReference type="NCBI Taxonomy" id="408172"/>
    <lineage>
        <taxon>unclassified sequences</taxon>
        <taxon>metagenomes</taxon>
        <taxon>ecological metagenomes</taxon>
    </lineage>
</organism>
<gene>
    <name evidence="2" type="ORF">METZ01_LOCUS249744</name>
</gene>
<proteinExistence type="predicted"/>
<dbReference type="EMBL" id="UINC01066314">
    <property type="protein sequence ID" value="SVB96890.1"/>
    <property type="molecule type" value="Genomic_DNA"/>
</dbReference>
<dbReference type="AlphaFoldDB" id="A0A382IB81"/>
<feature type="region of interest" description="Disordered" evidence="1">
    <location>
        <begin position="1"/>
        <end position="29"/>
    </location>
</feature>
<evidence type="ECO:0000313" key="2">
    <source>
        <dbReference type="EMBL" id="SVB96890.1"/>
    </source>
</evidence>
<name>A0A382IB81_9ZZZZ</name>